<dbReference type="PROSITE" id="PS52019">
    <property type="entry name" value="PKS_MFAS_DH"/>
    <property type="match status" value="1"/>
</dbReference>
<evidence type="ECO:0000256" key="9">
    <source>
        <dbReference type="RuleBase" id="RU361277"/>
    </source>
</evidence>
<dbReference type="Pfam" id="PF00107">
    <property type="entry name" value="ADH_zinc_N"/>
    <property type="match status" value="1"/>
</dbReference>
<keyword evidence="5" id="KW-0560">Oxidoreductase</keyword>
<dbReference type="Pfam" id="PF14765">
    <property type="entry name" value="PS-DH"/>
    <property type="match status" value="1"/>
</dbReference>
<dbReference type="Pfam" id="PF21089">
    <property type="entry name" value="PKS_DH_N"/>
    <property type="match status" value="1"/>
</dbReference>
<evidence type="ECO:0000259" key="10">
    <source>
        <dbReference type="PROSITE" id="PS52004"/>
    </source>
</evidence>
<dbReference type="OrthoDB" id="139272at2"/>
<keyword evidence="2" id="KW-0597">Phosphoprotein</keyword>
<dbReference type="InterPro" id="IPR013968">
    <property type="entry name" value="PKS_KR"/>
</dbReference>
<dbReference type="SUPFAM" id="SSF53901">
    <property type="entry name" value="Thiolase-like"/>
    <property type="match status" value="1"/>
</dbReference>
<dbReference type="SUPFAM" id="SSF50129">
    <property type="entry name" value="GroES-like"/>
    <property type="match status" value="1"/>
</dbReference>
<feature type="active site" description="Proton acceptor; for dehydratase activity" evidence="8">
    <location>
        <position position="944"/>
    </location>
</feature>
<feature type="region of interest" description="N-terminal hotdog fold" evidence="8">
    <location>
        <begin position="911"/>
        <end position="1040"/>
    </location>
</feature>
<dbReference type="FunFam" id="3.40.366.10:FF:000002">
    <property type="entry name" value="Probable polyketide synthase 2"/>
    <property type="match status" value="1"/>
</dbReference>
<dbReference type="InterPro" id="IPR016039">
    <property type="entry name" value="Thiolase-like"/>
</dbReference>
<comment type="similarity">
    <text evidence="9">Belongs to the zinc-containing alcohol dehydrogenase family.</text>
</comment>
<dbReference type="PANTHER" id="PTHR43775">
    <property type="entry name" value="FATTY ACID SYNTHASE"/>
    <property type="match status" value="1"/>
</dbReference>
<dbReference type="Pfam" id="PF02801">
    <property type="entry name" value="Ketoacyl-synt_C"/>
    <property type="match status" value="1"/>
</dbReference>
<keyword evidence="7" id="KW-0012">Acyltransferase</keyword>
<dbReference type="SMART" id="SM00822">
    <property type="entry name" value="PKS_KR"/>
    <property type="match status" value="1"/>
</dbReference>
<dbReference type="SMART" id="SM00827">
    <property type="entry name" value="PKS_AT"/>
    <property type="match status" value="1"/>
</dbReference>
<dbReference type="InterPro" id="IPR020807">
    <property type="entry name" value="PKS_DH"/>
</dbReference>
<dbReference type="InterPro" id="IPR016036">
    <property type="entry name" value="Malonyl_transacylase_ACP-bd"/>
</dbReference>
<dbReference type="GO" id="GO:0004312">
    <property type="term" value="F:fatty acid synthase activity"/>
    <property type="evidence" value="ECO:0007669"/>
    <property type="project" value="TreeGrafter"/>
</dbReference>
<dbReference type="Pfam" id="PF00698">
    <property type="entry name" value="Acyl_transf_1"/>
    <property type="match status" value="1"/>
</dbReference>
<dbReference type="InterPro" id="IPR049552">
    <property type="entry name" value="PKS_DH_N"/>
</dbReference>
<evidence type="ECO:0000313" key="13">
    <source>
        <dbReference type="Proteomes" id="UP000287188"/>
    </source>
</evidence>
<dbReference type="InterPro" id="IPR013149">
    <property type="entry name" value="ADH-like_C"/>
</dbReference>
<evidence type="ECO:0000256" key="4">
    <source>
        <dbReference type="ARBA" id="ARBA00022857"/>
    </source>
</evidence>
<dbReference type="SMART" id="SM00829">
    <property type="entry name" value="PKS_ER"/>
    <property type="match status" value="1"/>
</dbReference>
<dbReference type="FunFam" id="3.40.50.720:FF:000209">
    <property type="entry name" value="Polyketide synthase Pks12"/>
    <property type="match status" value="1"/>
</dbReference>
<keyword evidence="9" id="KW-0479">Metal-binding</keyword>
<dbReference type="Gene3D" id="3.10.129.110">
    <property type="entry name" value="Polyketide synthase dehydratase"/>
    <property type="match status" value="1"/>
</dbReference>
<dbReference type="InterPro" id="IPR002328">
    <property type="entry name" value="ADH_Zn_CS"/>
</dbReference>
<evidence type="ECO:0000256" key="6">
    <source>
        <dbReference type="ARBA" id="ARBA00023268"/>
    </source>
</evidence>
<comment type="caution">
    <text evidence="12">The sequence shown here is derived from an EMBL/GenBank/DDBJ whole genome shotgun (WGS) entry which is preliminary data.</text>
</comment>
<keyword evidence="6" id="KW-0511">Multifunctional enzyme</keyword>
<dbReference type="InterPro" id="IPR014043">
    <property type="entry name" value="Acyl_transferase_dom"/>
</dbReference>
<dbReference type="EMBL" id="BIFS01000002">
    <property type="protein sequence ID" value="GCE24347.1"/>
    <property type="molecule type" value="Genomic_DNA"/>
</dbReference>
<dbReference type="InterPro" id="IPR011032">
    <property type="entry name" value="GroES-like_sf"/>
</dbReference>
<dbReference type="GO" id="GO:0071770">
    <property type="term" value="P:DIM/DIP cell wall layer assembly"/>
    <property type="evidence" value="ECO:0007669"/>
    <property type="project" value="TreeGrafter"/>
</dbReference>
<dbReference type="InterPro" id="IPR049551">
    <property type="entry name" value="PKS_DH_C"/>
</dbReference>
<keyword evidence="1" id="KW-0596">Phosphopantetheine</keyword>
<dbReference type="InterPro" id="IPR014030">
    <property type="entry name" value="Ketoacyl_synth_N"/>
</dbReference>
<dbReference type="SMART" id="SM00826">
    <property type="entry name" value="PKS_DH"/>
    <property type="match status" value="1"/>
</dbReference>
<feature type="active site" description="Proton donor; for dehydratase activity" evidence="8">
    <location>
        <position position="1119"/>
    </location>
</feature>
<keyword evidence="13" id="KW-1185">Reference proteome</keyword>
<evidence type="ECO:0000256" key="2">
    <source>
        <dbReference type="ARBA" id="ARBA00022553"/>
    </source>
</evidence>
<protein>
    <submittedName>
        <fullName evidence="12">Polyketide synthase</fullName>
    </submittedName>
</protein>
<dbReference type="InterPro" id="IPR042104">
    <property type="entry name" value="PKS_dehydratase_sf"/>
</dbReference>
<dbReference type="InterPro" id="IPR013154">
    <property type="entry name" value="ADH-like_N"/>
</dbReference>
<dbReference type="InterPro" id="IPR057326">
    <property type="entry name" value="KR_dom"/>
</dbReference>
<dbReference type="GO" id="GO:0016491">
    <property type="term" value="F:oxidoreductase activity"/>
    <property type="evidence" value="ECO:0007669"/>
    <property type="project" value="UniProtKB-KW"/>
</dbReference>
<dbReference type="GO" id="GO:0006633">
    <property type="term" value="P:fatty acid biosynthetic process"/>
    <property type="evidence" value="ECO:0007669"/>
    <property type="project" value="InterPro"/>
</dbReference>
<dbReference type="SUPFAM" id="SSF52151">
    <property type="entry name" value="FabD/lysophospholipase-like"/>
    <property type="match status" value="1"/>
</dbReference>
<dbReference type="Gene3D" id="3.30.70.3290">
    <property type="match status" value="1"/>
</dbReference>
<dbReference type="GO" id="GO:0005886">
    <property type="term" value="C:plasma membrane"/>
    <property type="evidence" value="ECO:0007669"/>
    <property type="project" value="TreeGrafter"/>
</dbReference>
<sequence length="1948" mass="212857">MSVKEPIAIVGMGCRFPGAKNLSAFWQLLMDGTDAIKEIPAERFDVDAVYDPTPGSAGKLITRWGGFLEDIDQFDPYFFGISPREAARMDPQQRLLLEVAWEALEDAGIPAEKLVGSTTGVFVGMSTNDYEDLAFQNKESIDLYMMTGCSRGVASGRLSYILDLQGPSMTVDTACSSSLVAVHLACQSIWSGESTLALAGGTNLILEPEQGLGFSKMGLLAPDGRCKTFDARADGFVRSEGVGTVVLKPLSQALADRDPIYCTIRGSAVNNDGRTSGLLVTPGLKSQEDVLRKAYLDAGIAPEQVQYVETHGTGTIVGDRVEVTAIGKVCGVGRSSEQPCLIGSVKTNIGHSEGAAGMAGLLKVALSLKHGIIPPNLHLQQPHPQLPLKELNLQVPQEISYWRKDGRPAIAGVSSFGISATNAHMVLEQVPAGMHPAMMQEHEGQSELAHLLTISAQTPEALGSLARAYQEKFGELVDATAPSLTDICYTANCRRSQHNQRLAVVAHSKQELQEQLEAFVQGEERQGVVTGTVSSQTPRVVFVFPGQGSQWLGMGRELLQQEPVFRSTVEQCEALMRPYVDWSLLEILTSVDDSALLNRIDIVQPTLFALELALAALWKSWGVQPDAVVGHSMGELAAAVVAGALSMQDALQVICQRSLLLRHVAGKGCMMVAELSLPEAQKLLVGYGDEVSIATSNGPHTTVLAGDVATIEMLMQTLQKQKIYCSLIRVDVASHSAQMDALLPELQQSLLNLQPRQASLAFYSTVLASPLASDFQLDASYWAQNIRQPVLFYPTIQRLLEDGYSIFLEVSPHPILMGSVREALQAEQHAGIALPSLRRAMPERALLLETLGHLYTHGVHIDWHQFYVEAGQCVSLPHYPWQRERFWLTEQEVHATKGERAQARPSSASGHPMLGPWMSSAARPGEYSWEFDLDCASFPYLRDHRIQGNSILPATAYLELALAAAREVFGPGSYPLEHVVFKKALFLPENTAQHMQLIIAPEMPGSASFQLFSLQGELGAAQSQWELHAQGRLLLRQEAPQLAEESTLHLEQLQKQYSRCITGELHYQSMDAIGLQYGSAFRGVEHIWQRDGEALCQVLVTAAIAPNIDEYQFHPALFDACLQAVLAALPQDNFAEDGTAGPIVPIHIEHLQLYQPVHSGVWSRACVLLEQAERPDQFELSWEIFNQEGQRVLAARGVRLQRLGADVRAATRAEEITDWLYEIQWENEEGYGDQASIATPAREREKGCWLIFADRLGVAQQVAEFLHVSGDNVIFVYPGETYQELIPLAHYQLNPERPAEFQQFLQAVSGTSLPPCHGILHFWSLEASSSEHLDLAALEAAELLGCASTLHLLQALEQISWQQVPRLWLITNGAQAIGQDNQALSVAQSPLWGLGRTIVYEHPELRCARVDLGMEIRPSEVQALFQCIYNDDAEDQIALRGKQRYVARLNKVDPATLSAVPSTAYSFEDSDRLLASGQAWRIDIPAPGSLDNLCLAPTMRSKPGPGEVEIQVSAAGLNFKDVLFALGMLDYQQGAVHFGHECAGRITALGEGVEGLHVGDEVIAVSAPACFSRFVVKPAAFVIPKPGLLSFEEAATSSIVFLTAYYALSYVGRLMKGERVLIHAASGGVGLAAVQIARQAGAEIFATASSPEKREYLRSLGIQHVMDSRSLSFADEIMELTAGQGVDVVLNSLAGEALTRSFELLANHGRFLELGKKDIQRNSRLNLAPFEKNLSFAGIDISLLLRERPQLMMPMLREIMQQFEERRFTPLPTRTFPLTETVAAFRWLAQARQIGKVALSFETADTEKSVSTVAEQSLFTADSTYLITGGLGGLGLTIVQWMARQGARHVVLMGRSAPSEGARSILNELKKQDVEVVAAQADITSRQQVANVLTQIKATMPPLRGILHAAAILKDSILLQTSVERLQQVMAPKILGPGISIASRLICH</sequence>
<dbReference type="InterPro" id="IPR020843">
    <property type="entry name" value="ER"/>
</dbReference>
<dbReference type="Proteomes" id="UP000287188">
    <property type="component" value="Unassembled WGS sequence"/>
</dbReference>
<dbReference type="Gene3D" id="3.40.47.10">
    <property type="match status" value="1"/>
</dbReference>
<name>A0A402AZ54_9CHLR</name>
<dbReference type="InterPro" id="IPR036291">
    <property type="entry name" value="NAD(P)-bd_dom_sf"/>
</dbReference>
<dbReference type="PROSITE" id="PS52004">
    <property type="entry name" value="KS3_2"/>
    <property type="match status" value="1"/>
</dbReference>
<feature type="domain" description="PKS/mFAS DH" evidence="11">
    <location>
        <begin position="911"/>
        <end position="1209"/>
    </location>
</feature>
<dbReference type="PROSITE" id="PS00606">
    <property type="entry name" value="KS3_1"/>
    <property type="match status" value="1"/>
</dbReference>
<dbReference type="InterPro" id="IPR018201">
    <property type="entry name" value="Ketoacyl_synth_AS"/>
</dbReference>
<evidence type="ECO:0000256" key="5">
    <source>
        <dbReference type="ARBA" id="ARBA00023002"/>
    </source>
</evidence>
<evidence type="ECO:0000313" key="12">
    <source>
        <dbReference type="EMBL" id="GCE24347.1"/>
    </source>
</evidence>
<dbReference type="Pfam" id="PF08240">
    <property type="entry name" value="ADH_N"/>
    <property type="match status" value="1"/>
</dbReference>
<dbReference type="SMART" id="SM00825">
    <property type="entry name" value="PKS_KS"/>
    <property type="match status" value="1"/>
</dbReference>
<proteinExistence type="inferred from homology"/>
<dbReference type="SUPFAM" id="SSF55048">
    <property type="entry name" value="Probable ACP-binding domain of malonyl-CoA ACP transacylase"/>
    <property type="match status" value="1"/>
</dbReference>
<dbReference type="InterPro" id="IPR050091">
    <property type="entry name" value="PKS_NRPS_Biosynth_Enz"/>
</dbReference>
<evidence type="ECO:0000256" key="1">
    <source>
        <dbReference type="ARBA" id="ARBA00022450"/>
    </source>
</evidence>
<dbReference type="PANTHER" id="PTHR43775:SF37">
    <property type="entry name" value="SI:DKEY-61P9.11"/>
    <property type="match status" value="1"/>
</dbReference>
<dbReference type="Pfam" id="PF00109">
    <property type="entry name" value="ketoacyl-synt"/>
    <property type="match status" value="1"/>
</dbReference>
<evidence type="ECO:0000259" key="11">
    <source>
        <dbReference type="PROSITE" id="PS52019"/>
    </source>
</evidence>
<dbReference type="InterPro" id="IPR001227">
    <property type="entry name" value="Ac_transferase_dom_sf"/>
</dbReference>
<gene>
    <name evidence="12" type="ORF">KDK_81470</name>
</gene>
<dbReference type="CDD" id="cd00833">
    <property type="entry name" value="PKS"/>
    <property type="match status" value="1"/>
</dbReference>
<dbReference type="GO" id="GO:0004315">
    <property type="term" value="F:3-oxoacyl-[acyl-carrier-protein] synthase activity"/>
    <property type="evidence" value="ECO:0007669"/>
    <property type="project" value="InterPro"/>
</dbReference>
<reference evidence="13" key="1">
    <citation type="submission" date="2018-12" db="EMBL/GenBank/DDBJ databases">
        <title>Tengunoibacter tsumagoiensis gen. nov., sp. nov., Dictyobacter kobayashii sp. nov., D. alpinus sp. nov., and D. joshuensis sp. nov. and description of Dictyobacteraceae fam. nov. within the order Ktedonobacterales isolated from Tengu-no-mugimeshi.</title>
        <authorList>
            <person name="Wang C.M."/>
            <person name="Zheng Y."/>
            <person name="Sakai Y."/>
            <person name="Toyoda A."/>
            <person name="Minakuchi Y."/>
            <person name="Abe K."/>
            <person name="Yokota A."/>
            <person name="Yabe S."/>
        </authorList>
    </citation>
    <scope>NUCLEOTIDE SEQUENCE [LARGE SCALE GENOMIC DNA]</scope>
    <source>
        <strain evidence="13">Uno11</strain>
    </source>
</reference>
<dbReference type="FunFam" id="3.40.47.10:FF:000019">
    <property type="entry name" value="Polyketide synthase type I"/>
    <property type="match status" value="1"/>
</dbReference>
<dbReference type="Gene3D" id="3.40.366.10">
    <property type="entry name" value="Malonyl-Coenzyme A Acyl Carrier Protein, domain 2"/>
    <property type="match status" value="1"/>
</dbReference>
<feature type="domain" description="Ketosynthase family 3 (KS3)" evidence="10">
    <location>
        <begin position="4"/>
        <end position="429"/>
    </location>
</feature>
<dbReference type="InterPro" id="IPR014031">
    <property type="entry name" value="Ketoacyl_synth_C"/>
</dbReference>
<dbReference type="InterPro" id="IPR002364">
    <property type="entry name" value="Quin_OxRdtase/zeta-crystal_CS"/>
</dbReference>
<dbReference type="InterPro" id="IPR020841">
    <property type="entry name" value="PKS_Beta-ketoAc_synthase_dom"/>
</dbReference>
<dbReference type="PROSITE" id="PS00059">
    <property type="entry name" value="ADH_ZINC"/>
    <property type="match status" value="1"/>
</dbReference>
<evidence type="ECO:0000256" key="3">
    <source>
        <dbReference type="ARBA" id="ARBA00022679"/>
    </source>
</evidence>
<keyword evidence="3" id="KW-0808">Transferase</keyword>
<comment type="cofactor">
    <cofactor evidence="9">
        <name>Zn(2+)</name>
        <dbReference type="ChEBI" id="CHEBI:29105"/>
    </cofactor>
</comment>
<feature type="region of interest" description="C-terminal hotdog fold" evidence="8">
    <location>
        <begin position="1058"/>
        <end position="1209"/>
    </location>
</feature>
<dbReference type="InterPro" id="IPR049900">
    <property type="entry name" value="PKS_mFAS_DH"/>
</dbReference>
<dbReference type="PROSITE" id="PS01162">
    <property type="entry name" value="QOR_ZETA_CRYSTAL"/>
    <property type="match status" value="1"/>
</dbReference>
<evidence type="ECO:0000256" key="8">
    <source>
        <dbReference type="PROSITE-ProRule" id="PRU01363"/>
    </source>
</evidence>
<dbReference type="SUPFAM" id="SSF51735">
    <property type="entry name" value="NAD(P)-binding Rossmann-fold domains"/>
    <property type="match status" value="3"/>
</dbReference>
<evidence type="ECO:0000256" key="7">
    <source>
        <dbReference type="ARBA" id="ARBA00023315"/>
    </source>
</evidence>
<keyword evidence="9" id="KW-0862">Zinc</keyword>
<dbReference type="Pfam" id="PF22621">
    <property type="entry name" value="CurL-like_PKS_C"/>
    <property type="match status" value="1"/>
</dbReference>
<dbReference type="InterPro" id="IPR016035">
    <property type="entry name" value="Acyl_Trfase/lysoPLipase"/>
</dbReference>
<organism evidence="12 13">
    <name type="scientific">Dictyobacter kobayashii</name>
    <dbReference type="NCBI Taxonomy" id="2014872"/>
    <lineage>
        <taxon>Bacteria</taxon>
        <taxon>Bacillati</taxon>
        <taxon>Chloroflexota</taxon>
        <taxon>Ktedonobacteria</taxon>
        <taxon>Ktedonobacterales</taxon>
        <taxon>Dictyobacteraceae</taxon>
        <taxon>Dictyobacter</taxon>
    </lineage>
</organism>
<dbReference type="CDD" id="cd05195">
    <property type="entry name" value="enoyl_red"/>
    <property type="match status" value="1"/>
</dbReference>
<dbReference type="Pfam" id="PF08659">
    <property type="entry name" value="KR"/>
    <property type="match status" value="1"/>
</dbReference>
<accession>A0A402AZ54</accession>
<dbReference type="Gene3D" id="3.90.180.10">
    <property type="entry name" value="Medium-chain alcohol dehydrogenases, catalytic domain"/>
    <property type="match status" value="1"/>
</dbReference>
<dbReference type="Gene3D" id="3.40.50.720">
    <property type="entry name" value="NAD(P)-binding Rossmann-like Domain"/>
    <property type="match status" value="3"/>
</dbReference>
<keyword evidence="4" id="KW-0521">NADP</keyword>
<dbReference type="GO" id="GO:0008270">
    <property type="term" value="F:zinc ion binding"/>
    <property type="evidence" value="ECO:0007669"/>
    <property type="project" value="InterPro"/>
</dbReference>
<dbReference type="GO" id="GO:0005737">
    <property type="term" value="C:cytoplasm"/>
    <property type="evidence" value="ECO:0007669"/>
    <property type="project" value="TreeGrafter"/>
</dbReference>